<dbReference type="InParanoid" id="Q8SRL3"/>
<evidence type="ECO:0000256" key="5">
    <source>
        <dbReference type="ARBA" id="ARBA00022741"/>
    </source>
</evidence>
<comment type="subcellular location">
    <subcellularLocation>
        <location evidence="2">Chromosome</location>
    </subcellularLocation>
    <subcellularLocation>
        <location evidence="1">Nucleus</location>
    </subcellularLocation>
</comment>
<dbReference type="InterPro" id="IPR010935">
    <property type="entry name" value="SMC_hinge"/>
</dbReference>
<dbReference type="InterPro" id="IPR027417">
    <property type="entry name" value="P-loop_NTPase"/>
</dbReference>
<dbReference type="RefSeq" id="NP_585967.1">
    <property type="nucleotide sequence ID" value="NM_001041589.1"/>
</dbReference>
<sequence length="980" mass="114520">MSHRKFRKTIVSVELIKFMCHDHLLISLRKPLTIVSGCNGSGKSAIMVAIGLVFGQRASHLERGSSFKDLIKSKESNAAVRIVLENHRGFRKEFFGETIIIEKRIGMKSATTSIMNGERRVWSTRREDLETVLEFFALRFENPLNFLTQEQAKRFLSTMDPEMLYELFMQGTEIAEICRLNSESMSNVEAMRRRISLVAEELDGIEKRIKDEEGVLDAINNAKDMEKTILCLEDEMVWARVNEKRMQMEKCFERFRDKQEEMDKYSERLEELSQAIGEARKRMNSIEAEEGERKRNGDRRSEEIDGMISRLRMRRREICNDSEELKEARDFKKKIVSDFEKQDGTVKSLLPQLEDKHKRIASEVETLQGVLERLGDESRECREKAKVEEEAASEREGRILHLRKQIEFYSKNDQNSFFGPSFPAAMDEISRTKFNGEVVGPIAFEVKVKEERWSKAISIVLNNSLSTFIVTNRVDKDALLRIFRRHKVDFPISTLSSRVPEVIKYKANPRYTSVLDALEVKNPFVMNYLIITTSIEQTILVESRKEAYEIIRSRPAFVECAYTRNGDKIRLVGGSMSDFVTRGVDRFYFENAHEKLERCRAEMKRLAEERVERRWERRLKEIKNEMDKVSEDIESRNRMQKALRVEMDHERHIHDTQMEIMKNDDLYEEIRSLTHQISLLEKKQSEISEEIEVLEREKKEIREYKGAGTGRLRQEISRNTAEASEVRRRIDMWRTDILKLKEEHQKQVELYNSEKSLALESGKKEMEARAEDEIKREIAYIKAQAEMCRGIGDEEKALGTLEHLKRMRRGKEDLLREYDEKIRTALEGIESRIVKRDSMRNEIARRAAEEFSRLTKARGYEGALEFDHQKKRLDVQLRVHGQSEVGSRSMLSGGERSFASVSLLLSLWPSLSCPIKVLDEFDVFMDNLNRKHAIRQLLGFFKENGFQGILITPLSIEDLFEDFCDVVVLDKAGRDEHIER</sequence>
<dbReference type="GO" id="GO:0051276">
    <property type="term" value="P:chromosome organization"/>
    <property type="evidence" value="ECO:0007669"/>
    <property type="project" value="InterPro"/>
</dbReference>
<evidence type="ECO:0000313" key="17">
    <source>
        <dbReference type="Proteomes" id="UP000000819"/>
    </source>
</evidence>
<evidence type="ECO:0000256" key="4">
    <source>
        <dbReference type="ARBA" id="ARBA00022454"/>
    </source>
</evidence>
<evidence type="ECO:0000256" key="9">
    <source>
        <dbReference type="ARBA" id="ARBA00023172"/>
    </source>
</evidence>
<feature type="coiled-coil region" evidence="12">
    <location>
        <begin position="589"/>
        <end position="639"/>
    </location>
</feature>
<evidence type="ECO:0000256" key="1">
    <source>
        <dbReference type="ARBA" id="ARBA00004123"/>
    </source>
</evidence>
<evidence type="ECO:0000256" key="10">
    <source>
        <dbReference type="ARBA" id="ARBA00023204"/>
    </source>
</evidence>
<reference evidence="16 17" key="2">
    <citation type="journal article" date="2009" name="BMC Genomics">
        <title>Identification of transcriptional signals in Encephalitozoon cuniculi widespread among Microsporidia phylum: support for accurate structural genome annotation.</title>
        <authorList>
            <person name="Peyretaillade E."/>
            <person name="Goncalves O."/>
            <person name="Terrat S."/>
            <person name="Dugat-Bony E."/>
            <person name="Wincker P."/>
            <person name="Cornman R.S."/>
            <person name="Evans J.D."/>
            <person name="Delbac F."/>
            <person name="Peyret P."/>
        </authorList>
    </citation>
    <scope>NUCLEOTIDE SEQUENCE [LARGE SCALE GENOMIC DNA]</scope>
    <source>
        <strain evidence="16 17">GB-M1</strain>
    </source>
</reference>
<dbReference type="OMA" id="FMCHRSL"/>
<feature type="region of interest" description="Disordered" evidence="13">
    <location>
        <begin position="282"/>
        <end position="301"/>
    </location>
</feature>
<evidence type="ECO:0000256" key="13">
    <source>
        <dbReference type="SAM" id="MobiDB-lite"/>
    </source>
</evidence>
<dbReference type="GO" id="GO:0005634">
    <property type="term" value="C:nucleus"/>
    <property type="evidence" value="ECO:0007669"/>
    <property type="project" value="UniProtKB-SubCell"/>
</dbReference>
<dbReference type="InterPro" id="IPR036277">
    <property type="entry name" value="SMC_hinge_sf"/>
</dbReference>
<reference evidence="16 17" key="1">
    <citation type="journal article" date="2001" name="Nature">
        <title>Genome sequence and gene compaction of the eukaryote parasite Encephalitozoon cuniculi.</title>
        <authorList>
            <person name="Katinka M.D."/>
            <person name="Duprat S."/>
            <person name="Cornillot E."/>
            <person name="Metenier G."/>
            <person name="Thomarat F."/>
            <person name="Prensier G."/>
            <person name="Barbe V."/>
            <person name="Peyretaillade E."/>
            <person name="Brottier P."/>
            <person name="Wincker P."/>
            <person name="Delbac F."/>
            <person name="El Alaoui H."/>
            <person name="Peyret P."/>
            <person name="Saurin W."/>
            <person name="Gouy M."/>
            <person name="Weissenbach J."/>
            <person name="Vivares C.P."/>
        </authorList>
    </citation>
    <scope>NUCLEOTIDE SEQUENCE [LARGE SCALE GENOMIC DNA]</scope>
    <source>
        <strain evidence="16 17">GB-M1</strain>
    </source>
</reference>
<feature type="compositionally biased region" description="Basic and acidic residues" evidence="13">
    <location>
        <begin position="291"/>
        <end position="301"/>
    </location>
</feature>
<dbReference type="HOGENOM" id="CLU_009063_0_0_1"/>
<dbReference type="GO" id="GO:0003684">
    <property type="term" value="F:damaged DNA binding"/>
    <property type="evidence" value="ECO:0007669"/>
    <property type="project" value="TreeGrafter"/>
</dbReference>
<feature type="coiled-coil region" evidence="12">
    <location>
        <begin position="663"/>
        <end position="743"/>
    </location>
</feature>
<keyword evidence="17" id="KW-1185">Reference proteome</keyword>
<protein>
    <submittedName>
        <fullName evidence="16">RAD18-LIKE RECOMBINATION AND DNA REPAIR PROTEIN</fullName>
    </submittedName>
</protein>
<dbReference type="AlphaFoldDB" id="Q8SRL3"/>
<evidence type="ECO:0000259" key="15">
    <source>
        <dbReference type="Pfam" id="PF06470"/>
    </source>
</evidence>
<name>Q8SRL3_ENCCU</name>
<evidence type="ECO:0000256" key="11">
    <source>
        <dbReference type="ARBA" id="ARBA00023242"/>
    </source>
</evidence>
<evidence type="ECO:0000256" key="3">
    <source>
        <dbReference type="ARBA" id="ARBA00006793"/>
    </source>
</evidence>
<gene>
    <name evidence="16" type="ordered locus">ECU07_0390</name>
</gene>
<dbReference type="GO" id="GO:0005524">
    <property type="term" value="F:ATP binding"/>
    <property type="evidence" value="ECO:0007669"/>
    <property type="project" value="UniProtKB-KW"/>
</dbReference>
<dbReference type="EMBL" id="AL590447">
    <property type="protein sequence ID" value="CAD25571.1"/>
    <property type="molecule type" value="Genomic_DNA"/>
</dbReference>
<keyword evidence="11" id="KW-0539">Nucleus</keyword>
<feature type="domain" description="SMC hinge" evidence="15">
    <location>
        <begin position="438"/>
        <end position="550"/>
    </location>
</feature>
<dbReference type="Gene3D" id="3.40.50.300">
    <property type="entry name" value="P-loop containing nucleotide triphosphate hydrolases"/>
    <property type="match status" value="2"/>
</dbReference>
<dbReference type="VEuPathDB" id="MicrosporidiaDB:ECU07_0390"/>
<evidence type="ECO:0000256" key="7">
    <source>
        <dbReference type="ARBA" id="ARBA00022840"/>
    </source>
</evidence>
<dbReference type="GO" id="GO:0000724">
    <property type="term" value="P:double-strand break repair via homologous recombination"/>
    <property type="evidence" value="ECO:0007669"/>
    <property type="project" value="TreeGrafter"/>
</dbReference>
<dbReference type="PANTHER" id="PTHR19306">
    <property type="entry name" value="STRUCTURAL MAINTENANCE OF CHROMOSOMES 5,6 SMC5, SMC6"/>
    <property type="match status" value="1"/>
</dbReference>
<keyword evidence="8 12" id="KW-0175">Coiled coil</keyword>
<dbReference type="STRING" id="284813.Q8SRL3"/>
<dbReference type="SUPFAM" id="SSF52540">
    <property type="entry name" value="P-loop containing nucleoside triphosphate hydrolases"/>
    <property type="match status" value="2"/>
</dbReference>
<dbReference type="Pfam" id="PF06470">
    <property type="entry name" value="SMC_hinge"/>
    <property type="match status" value="1"/>
</dbReference>
<dbReference type="SUPFAM" id="SSF75553">
    <property type="entry name" value="Smc hinge domain"/>
    <property type="match status" value="1"/>
</dbReference>
<dbReference type="GO" id="GO:0003697">
    <property type="term" value="F:single-stranded DNA binding"/>
    <property type="evidence" value="ECO:0007669"/>
    <property type="project" value="TreeGrafter"/>
</dbReference>
<keyword evidence="5" id="KW-0547">Nucleotide-binding</keyword>
<keyword evidence="4" id="KW-0158">Chromosome</keyword>
<organism evidence="16 17">
    <name type="scientific">Encephalitozoon cuniculi (strain GB-M1)</name>
    <name type="common">Microsporidian parasite</name>
    <dbReference type="NCBI Taxonomy" id="284813"/>
    <lineage>
        <taxon>Eukaryota</taxon>
        <taxon>Fungi</taxon>
        <taxon>Fungi incertae sedis</taxon>
        <taxon>Microsporidia</taxon>
        <taxon>Unikaryonidae</taxon>
        <taxon>Encephalitozoon</taxon>
    </lineage>
</organism>
<evidence type="ECO:0000256" key="2">
    <source>
        <dbReference type="ARBA" id="ARBA00004286"/>
    </source>
</evidence>
<dbReference type="GO" id="GO:0035861">
    <property type="term" value="C:site of double-strand break"/>
    <property type="evidence" value="ECO:0007669"/>
    <property type="project" value="TreeGrafter"/>
</dbReference>
<dbReference type="GeneID" id="859396"/>
<keyword evidence="7" id="KW-0067">ATP-binding</keyword>
<proteinExistence type="inferred from homology"/>
<accession>Q8SRL3</accession>
<evidence type="ECO:0000256" key="6">
    <source>
        <dbReference type="ARBA" id="ARBA00022763"/>
    </source>
</evidence>
<dbReference type="FunCoup" id="Q8SRL3">
    <property type="interactions" value="202"/>
</dbReference>
<evidence type="ECO:0000313" key="16">
    <source>
        <dbReference type="EMBL" id="CAD25571.1"/>
    </source>
</evidence>
<keyword evidence="9" id="KW-0233">DNA recombination</keyword>
<keyword evidence="6" id="KW-0227">DNA damage</keyword>
<comment type="similarity">
    <text evidence="3">Belongs to the SMC family. SMC6 subfamily.</text>
</comment>
<evidence type="ECO:0000259" key="14">
    <source>
        <dbReference type="Pfam" id="PF02463"/>
    </source>
</evidence>
<feature type="domain" description="RecF/RecN/SMC N-terminal" evidence="14">
    <location>
        <begin position="17"/>
        <end position="952"/>
    </location>
</feature>
<dbReference type="Pfam" id="PF02463">
    <property type="entry name" value="SMC_N"/>
    <property type="match status" value="1"/>
</dbReference>
<dbReference type="InterPro" id="IPR003395">
    <property type="entry name" value="RecF/RecN/SMC_N"/>
</dbReference>
<evidence type="ECO:0000256" key="8">
    <source>
        <dbReference type="ARBA" id="ARBA00023054"/>
    </source>
</evidence>
<keyword evidence="10" id="KW-0234">DNA repair</keyword>
<dbReference type="Proteomes" id="UP000000819">
    <property type="component" value="Chromosome VII"/>
</dbReference>
<dbReference type="PANTHER" id="PTHR19306:SF6">
    <property type="entry name" value="STRUCTURAL MAINTENANCE OF CHROMOSOMES PROTEIN 6"/>
    <property type="match status" value="1"/>
</dbReference>
<dbReference type="KEGG" id="ecu:ECU07_0390"/>
<evidence type="ECO:0000256" key="12">
    <source>
        <dbReference type="SAM" id="Coils"/>
    </source>
</evidence>
<dbReference type="OrthoDB" id="10072614at2759"/>
<dbReference type="GO" id="GO:0030915">
    <property type="term" value="C:Smc5-Smc6 complex"/>
    <property type="evidence" value="ECO:0007669"/>
    <property type="project" value="TreeGrafter"/>
</dbReference>